<organism evidence="6">
    <name type="scientific">marine metagenome</name>
    <dbReference type="NCBI Taxonomy" id="408172"/>
    <lineage>
        <taxon>unclassified sequences</taxon>
        <taxon>metagenomes</taxon>
        <taxon>ecological metagenomes</taxon>
    </lineage>
</organism>
<gene>
    <name evidence="6" type="ORF">METZ01_LOCUS512085</name>
</gene>
<keyword evidence="3" id="KW-0687">Ribonucleoprotein</keyword>
<accession>A0A383ER44</accession>
<name>A0A383ER44_9ZZZZ</name>
<dbReference type="InterPro" id="IPR003029">
    <property type="entry name" value="S1_domain"/>
</dbReference>
<dbReference type="GO" id="GO:0006412">
    <property type="term" value="P:translation"/>
    <property type="evidence" value="ECO:0007669"/>
    <property type="project" value="TreeGrafter"/>
</dbReference>
<feature type="non-terminal residue" evidence="6">
    <location>
        <position position="214"/>
    </location>
</feature>
<feature type="domain" description="S1 motif" evidence="5">
    <location>
        <begin position="86"/>
        <end position="149"/>
    </location>
</feature>
<dbReference type="SMART" id="SM00316">
    <property type="entry name" value="S1"/>
    <property type="match status" value="1"/>
</dbReference>
<feature type="compositionally biased region" description="Basic and acidic residues" evidence="4">
    <location>
        <begin position="23"/>
        <end position="37"/>
    </location>
</feature>
<dbReference type="EMBL" id="UINC01228070">
    <property type="protein sequence ID" value="SVE59231.1"/>
    <property type="molecule type" value="Genomic_DNA"/>
</dbReference>
<dbReference type="GO" id="GO:0022627">
    <property type="term" value="C:cytosolic small ribosomal subunit"/>
    <property type="evidence" value="ECO:0007669"/>
    <property type="project" value="TreeGrafter"/>
</dbReference>
<dbReference type="SUPFAM" id="SSF50249">
    <property type="entry name" value="Nucleic acid-binding proteins"/>
    <property type="match status" value="2"/>
</dbReference>
<dbReference type="InterPro" id="IPR035104">
    <property type="entry name" value="Ribosomal_protein_S1-like"/>
</dbReference>
<dbReference type="InterPro" id="IPR012340">
    <property type="entry name" value="NA-bd_OB-fold"/>
</dbReference>
<proteinExistence type="inferred from homology"/>
<reference evidence="6" key="1">
    <citation type="submission" date="2018-05" db="EMBL/GenBank/DDBJ databases">
        <authorList>
            <person name="Lanie J.A."/>
            <person name="Ng W.-L."/>
            <person name="Kazmierczak K.M."/>
            <person name="Andrzejewski T.M."/>
            <person name="Davidsen T.M."/>
            <person name="Wayne K.J."/>
            <person name="Tettelin H."/>
            <person name="Glass J.I."/>
            <person name="Rusch D."/>
            <person name="Podicherti R."/>
            <person name="Tsui H.-C.T."/>
            <person name="Winkler M.E."/>
        </authorList>
    </citation>
    <scope>NUCLEOTIDE SEQUENCE</scope>
</reference>
<evidence type="ECO:0000256" key="3">
    <source>
        <dbReference type="ARBA" id="ARBA00023274"/>
    </source>
</evidence>
<dbReference type="Pfam" id="PF00575">
    <property type="entry name" value="S1"/>
    <property type="match status" value="2"/>
</dbReference>
<dbReference type="GO" id="GO:0003735">
    <property type="term" value="F:structural constituent of ribosome"/>
    <property type="evidence" value="ECO:0007669"/>
    <property type="project" value="TreeGrafter"/>
</dbReference>
<dbReference type="GO" id="GO:0003729">
    <property type="term" value="F:mRNA binding"/>
    <property type="evidence" value="ECO:0007669"/>
    <property type="project" value="TreeGrafter"/>
</dbReference>
<comment type="similarity">
    <text evidence="1">Belongs to the bacterial ribosomal protein bS1 family.</text>
</comment>
<sequence>MTDNDSLDPTVDQPNQISGNENSHSEEIQDNSIDHGEPQPIGTDVEELSPELIHDPYGAEVLSVSDDEFQALLNLQADLIGDFKEGEVVNAKVIKVTQNVVIMDFGFKSEGAVPLDEFKDVDALQPGETVEVLLESLEDDEGVVILSKKKADFLRVWELIREAHENEEPVQGMLTRKIKGGVTVDVMGVDAFLPGSQIALRRVPNIDELIGQTL</sequence>
<dbReference type="AlphaFoldDB" id="A0A383ER44"/>
<feature type="compositionally biased region" description="Polar residues" evidence="4">
    <location>
        <begin position="12"/>
        <end position="22"/>
    </location>
</feature>
<keyword evidence="2" id="KW-0689">Ribosomal protein</keyword>
<feature type="region of interest" description="Disordered" evidence="4">
    <location>
        <begin position="1"/>
        <end position="43"/>
    </location>
</feature>
<evidence type="ECO:0000256" key="2">
    <source>
        <dbReference type="ARBA" id="ARBA00022980"/>
    </source>
</evidence>
<protein>
    <recommendedName>
        <fullName evidence="5">S1 motif domain-containing protein</fullName>
    </recommendedName>
</protein>
<dbReference type="Gene3D" id="2.40.50.140">
    <property type="entry name" value="Nucleic acid-binding proteins"/>
    <property type="match status" value="1"/>
</dbReference>
<dbReference type="PROSITE" id="PS50126">
    <property type="entry name" value="S1"/>
    <property type="match status" value="2"/>
</dbReference>
<feature type="domain" description="S1 motif" evidence="5">
    <location>
        <begin position="167"/>
        <end position="214"/>
    </location>
</feature>
<evidence type="ECO:0000313" key="6">
    <source>
        <dbReference type="EMBL" id="SVE59231.1"/>
    </source>
</evidence>
<feature type="non-terminal residue" evidence="6">
    <location>
        <position position="1"/>
    </location>
</feature>
<dbReference type="InterPro" id="IPR050437">
    <property type="entry name" value="Ribos_protein_bS1-like"/>
</dbReference>
<dbReference type="CDD" id="cd04465">
    <property type="entry name" value="S1_RPS1_repeat_ec2_hs2"/>
    <property type="match status" value="1"/>
</dbReference>
<evidence type="ECO:0000256" key="1">
    <source>
        <dbReference type="ARBA" id="ARBA00006767"/>
    </source>
</evidence>
<evidence type="ECO:0000259" key="5">
    <source>
        <dbReference type="PROSITE" id="PS50126"/>
    </source>
</evidence>
<evidence type="ECO:0000256" key="4">
    <source>
        <dbReference type="SAM" id="MobiDB-lite"/>
    </source>
</evidence>
<dbReference type="CDD" id="cd05687">
    <property type="entry name" value="S1_RPS1_repeat_ec1_hs1"/>
    <property type="match status" value="1"/>
</dbReference>
<dbReference type="PRINTS" id="PR00681">
    <property type="entry name" value="RIBOSOMALS1"/>
</dbReference>
<dbReference type="PANTHER" id="PTHR10724:SF7">
    <property type="entry name" value="SMALL RIBOSOMAL SUBUNIT PROTEIN BS1C"/>
    <property type="match status" value="1"/>
</dbReference>
<dbReference type="PANTHER" id="PTHR10724">
    <property type="entry name" value="30S RIBOSOMAL PROTEIN S1"/>
    <property type="match status" value="1"/>
</dbReference>